<dbReference type="EMBL" id="KZ303864">
    <property type="protein sequence ID" value="PHZ08584.1"/>
    <property type="molecule type" value="Genomic_DNA"/>
</dbReference>
<evidence type="ECO:0008006" key="8">
    <source>
        <dbReference type="Google" id="ProtNLM"/>
    </source>
</evidence>
<gene>
    <name evidence="6" type="ORF">RHIMIDRAFT_207816</name>
</gene>
<protein>
    <recommendedName>
        <fullName evidence="8">Tetraspanin</fullName>
    </recommendedName>
</protein>
<dbReference type="AlphaFoldDB" id="A0A2G4SII0"/>
<accession>A0A2G4SII0</accession>
<evidence type="ECO:0000256" key="1">
    <source>
        <dbReference type="ARBA" id="ARBA00004141"/>
    </source>
</evidence>
<sequence length="235" mass="26647">QVYLVFTNFLFFIFGCALLSFGMMAIHLKISVAMLIPINILKMISILGIILVFTSLIGLLGSFYRERRSLHILCTTTVVIAFLYQVSIAIMVYNQAAHTTSWLSEAWAESSVDYRLYAQTKLHCCGFTGPSDHPVPSPTCVPHQLTNSEQPCRDPMNQYMRGELTHIYIVLFTSLAIEILALCNSITHLCTMNPTRSWEVSPEHVEQRKYASMNEYNASAATLVNPVYSKYKRQF</sequence>
<dbReference type="PANTHER" id="PTHR19282">
    <property type="entry name" value="TETRASPANIN"/>
    <property type="match status" value="1"/>
</dbReference>
<evidence type="ECO:0000256" key="4">
    <source>
        <dbReference type="ARBA" id="ARBA00023136"/>
    </source>
</evidence>
<feature type="transmembrane region" description="Helical" evidence="5">
    <location>
        <begin position="166"/>
        <end position="187"/>
    </location>
</feature>
<keyword evidence="2 5" id="KW-0812">Transmembrane</keyword>
<dbReference type="Proteomes" id="UP000242254">
    <property type="component" value="Unassembled WGS sequence"/>
</dbReference>
<feature type="transmembrane region" description="Helical" evidence="5">
    <location>
        <begin position="6"/>
        <end position="28"/>
    </location>
</feature>
<dbReference type="GO" id="GO:0016020">
    <property type="term" value="C:membrane"/>
    <property type="evidence" value="ECO:0007669"/>
    <property type="project" value="UniProtKB-SubCell"/>
</dbReference>
<comment type="subcellular location">
    <subcellularLocation>
        <location evidence="1">Membrane</location>
        <topology evidence="1">Multi-pass membrane protein</topology>
    </subcellularLocation>
</comment>
<keyword evidence="4 5" id="KW-0472">Membrane</keyword>
<evidence type="ECO:0000313" key="6">
    <source>
        <dbReference type="EMBL" id="PHZ08584.1"/>
    </source>
</evidence>
<proteinExistence type="predicted"/>
<keyword evidence="3 5" id="KW-1133">Transmembrane helix</keyword>
<dbReference type="RefSeq" id="XP_023462292.1">
    <property type="nucleotide sequence ID" value="XM_023607010.1"/>
</dbReference>
<name>A0A2G4SII0_RHIZD</name>
<dbReference type="InterPro" id="IPR018499">
    <property type="entry name" value="Tetraspanin/Peripherin"/>
</dbReference>
<dbReference type="Pfam" id="PF00335">
    <property type="entry name" value="Tetraspanin"/>
    <property type="match status" value="1"/>
</dbReference>
<feature type="transmembrane region" description="Helical" evidence="5">
    <location>
        <begin position="40"/>
        <end position="64"/>
    </location>
</feature>
<evidence type="ECO:0000256" key="5">
    <source>
        <dbReference type="SAM" id="Phobius"/>
    </source>
</evidence>
<feature type="non-terminal residue" evidence="6">
    <location>
        <position position="1"/>
    </location>
</feature>
<dbReference type="GeneID" id="35438000"/>
<evidence type="ECO:0000256" key="2">
    <source>
        <dbReference type="ARBA" id="ARBA00022692"/>
    </source>
</evidence>
<organism evidence="6 7">
    <name type="scientific">Rhizopus microsporus ATCC 52813</name>
    <dbReference type="NCBI Taxonomy" id="1340429"/>
    <lineage>
        <taxon>Eukaryota</taxon>
        <taxon>Fungi</taxon>
        <taxon>Fungi incertae sedis</taxon>
        <taxon>Mucoromycota</taxon>
        <taxon>Mucoromycotina</taxon>
        <taxon>Mucoromycetes</taxon>
        <taxon>Mucorales</taxon>
        <taxon>Mucorineae</taxon>
        <taxon>Rhizopodaceae</taxon>
        <taxon>Rhizopus</taxon>
    </lineage>
</organism>
<dbReference type="STRING" id="1340429.A0A2G4SII0"/>
<reference evidence="6 7" key="1">
    <citation type="journal article" date="2016" name="Proc. Natl. Acad. Sci. U.S.A.">
        <title>Lipid metabolic changes in an early divergent fungus govern the establishment of a mutualistic symbiosis with endobacteria.</title>
        <authorList>
            <person name="Lastovetsky O.A."/>
            <person name="Gaspar M.L."/>
            <person name="Mondo S.J."/>
            <person name="LaButti K.M."/>
            <person name="Sandor L."/>
            <person name="Grigoriev I.V."/>
            <person name="Henry S.A."/>
            <person name="Pawlowska T.E."/>
        </authorList>
    </citation>
    <scope>NUCLEOTIDE SEQUENCE [LARGE SCALE GENOMIC DNA]</scope>
    <source>
        <strain evidence="6 7">ATCC 52813</strain>
    </source>
</reference>
<evidence type="ECO:0000313" key="7">
    <source>
        <dbReference type="Proteomes" id="UP000242254"/>
    </source>
</evidence>
<feature type="transmembrane region" description="Helical" evidence="5">
    <location>
        <begin position="70"/>
        <end position="93"/>
    </location>
</feature>
<evidence type="ECO:0000256" key="3">
    <source>
        <dbReference type="ARBA" id="ARBA00022989"/>
    </source>
</evidence>
<keyword evidence="7" id="KW-1185">Reference proteome</keyword>